<protein>
    <recommendedName>
        <fullName evidence="3">Endonuclease-reverse transcriptase</fullName>
    </recommendedName>
</protein>
<accession>A0AAU9TBW2</accession>
<evidence type="ECO:0000313" key="2">
    <source>
        <dbReference type="Proteomes" id="UP001153954"/>
    </source>
</evidence>
<gene>
    <name evidence="1" type="ORF">EEDITHA_LOCUS1010</name>
</gene>
<organism evidence="1 2">
    <name type="scientific">Euphydryas editha</name>
    <name type="common">Edith's checkerspot</name>
    <dbReference type="NCBI Taxonomy" id="104508"/>
    <lineage>
        <taxon>Eukaryota</taxon>
        <taxon>Metazoa</taxon>
        <taxon>Ecdysozoa</taxon>
        <taxon>Arthropoda</taxon>
        <taxon>Hexapoda</taxon>
        <taxon>Insecta</taxon>
        <taxon>Pterygota</taxon>
        <taxon>Neoptera</taxon>
        <taxon>Endopterygota</taxon>
        <taxon>Lepidoptera</taxon>
        <taxon>Glossata</taxon>
        <taxon>Ditrysia</taxon>
        <taxon>Papilionoidea</taxon>
        <taxon>Nymphalidae</taxon>
        <taxon>Nymphalinae</taxon>
        <taxon>Euphydryas</taxon>
    </lineage>
</organism>
<reference evidence="1" key="1">
    <citation type="submission" date="2022-03" db="EMBL/GenBank/DDBJ databases">
        <authorList>
            <person name="Tunstrom K."/>
        </authorList>
    </citation>
    <scope>NUCLEOTIDE SEQUENCE</scope>
</reference>
<evidence type="ECO:0008006" key="3">
    <source>
        <dbReference type="Google" id="ProtNLM"/>
    </source>
</evidence>
<evidence type="ECO:0000313" key="1">
    <source>
        <dbReference type="EMBL" id="CAH2084448.1"/>
    </source>
</evidence>
<proteinExistence type="predicted"/>
<comment type="caution">
    <text evidence="1">The sequence shown here is derived from an EMBL/GenBank/DDBJ whole genome shotgun (WGS) entry which is preliminary data.</text>
</comment>
<dbReference type="Proteomes" id="UP001153954">
    <property type="component" value="Unassembled WGS sequence"/>
</dbReference>
<keyword evidence="2" id="KW-1185">Reference proteome</keyword>
<dbReference type="AlphaFoldDB" id="A0AAU9TBW2"/>
<dbReference type="EMBL" id="CAKOGL010000003">
    <property type="protein sequence ID" value="CAH2084448.1"/>
    <property type="molecule type" value="Genomic_DNA"/>
</dbReference>
<name>A0AAU9TBW2_EUPED</name>
<sequence>MNHEIDARIKGENIVRFCKSQRLRWAGHLERMPETRAAKIISEWTPQQKRPRGRPRKRWKNCIEEDLRKIGKFTNWRRVARDRDKWRKIVEEAKTHKGL</sequence>